<feature type="non-terminal residue" evidence="11">
    <location>
        <position position="1"/>
    </location>
</feature>
<keyword evidence="6 9" id="KW-1133">Transmembrane helix</keyword>
<evidence type="ECO:0000256" key="3">
    <source>
        <dbReference type="ARBA" id="ARBA00006971"/>
    </source>
</evidence>
<accession>A0A937XAD3</accession>
<proteinExistence type="inferred from homology"/>
<organism evidence="11 12">
    <name type="scientific">Eiseniibacteriota bacterium</name>
    <dbReference type="NCBI Taxonomy" id="2212470"/>
    <lineage>
        <taxon>Bacteria</taxon>
        <taxon>Candidatus Eiseniibacteriota</taxon>
    </lineage>
</organism>
<reference evidence="11" key="1">
    <citation type="submission" date="2019-03" db="EMBL/GenBank/DDBJ databases">
        <title>Lake Tanganyika Metagenome-Assembled Genomes (MAGs).</title>
        <authorList>
            <person name="Tran P."/>
        </authorList>
    </citation>
    <scope>NUCLEOTIDE SEQUENCE</scope>
    <source>
        <strain evidence="11">M_DeepCast_400m_m2_100</strain>
    </source>
</reference>
<evidence type="ECO:0000256" key="2">
    <source>
        <dbReference type="ARBA" id="ARBA00006386"/>
    </source>
</evidence>
<evidence type="ECO:0000313" key="12">
    <source>
        <dbReference type="Proteomes" id="UP000748308"/>
    </source>
</evidence>
<dbReference type="InterPro" id="IPR005524">
    <property type="entry name" value="DUF318"/>
</dbReference>
<feature type="transmembrane region" description="Helical" evidence="9">
    <location>
        <begin position="331"/>
        <end position="352"/>
    </location>
</feature>
<gene>
    <name evidence="11" type="ORF">FJY75_04875</name>
</gene>
<evidence type="ECO:0000256" key="4">
    <source>
        <dbReference type="ARBA" id="ARBA00022475"/>
    </source>
</evidence>
<feature type="region of interest" description="Disordered" evidence="8">
    <location>
        <begin position="646"/>
        <end position="692"/>
    </location>
</feature>
<dbReference type="GO" id="GO:0005886">
    <property type="term" value="C:plasma membrane"/>
    <property type="evidence" value="ECO:0007669"/>
    <property type="project" value="UniProtKB-SubCell"/>
</dbReference>
<feature type="region of interest" description="Disordered" evidence="8">
    <location>
        <begin position="69"/>
        <end position="119"/>
    </location>
</feature>
<comment type="similarity">
    <text evidence="2">Belongs to the UPF0718 family.</text>
</comment>
<feature type="domain" description="Band 7" evidence="10">
    <location>
        <begin position="358"/>
        <end position="557"/>
    </location>
</feature>
<comment type="subcellular location">
    <subcellularLocation>
        <location evidence="1">Cell membrane</location>
        <topology evidence="1">Multi-pass membrane protein</topology>
    </subcellularLocation>
</comment>
<dbReference type="SUPFAM" id="SSF117892">
    <property type="entry name" value="Band 7/SPFH domain"/>
    <property type="match status" value="1"/>
</dbReference>
<evidence type="ECO:0000313" key="11">
    <source>
        <dbReference type="EMBL" id="MBM3317167.1"/>
    </source>
</evidence>
<feature type="transmembrane region" description="Helical" evidence="9">
    <location>
        <begin position="184"/>
        <end position="200"/>
    </location>
</feature>
<dbReference type="PANTHER" id="PTHR34184:SF4">
    <property type="entry name" value="UPF0718 PROTEIN YCGR"/>
    <property type="match status" value="1"/>
</dbReference>
<dbReference type="Gene3D" id="3.30.479.30">
    <property type="entry name" value="Band 7 domain"/>
    <property type="match status" value="1"/>
</dbReference>
<evidence type="ECO:0000256" key="9">
    <source>
        <dbReference type="SAM" id="Phobius"/>
    </source>
</evidence>
<dbReference type="InterPro" id="IPR001107">
    <property type="entry name" value="Band_7"/>
</dbReference>
<name>A0A937XAD3_UNCEI</name>
<dbReference type="Pfam" id="PF01145">
    <property type="entry name" value="Band_7"/>
    <property type="match status" value="1"/>
</dbReference>
<protein>
    <submittedName>
        <fullName evidence="11">Permease</fullName>
    </submittedName>
</protein>
<comment type="similarity">
    <text evidence="3">Belongs to the band 7/mec-2 family. HflK subfamily.</text>
</comment>
<dbReference type="Pfam" id="PF03773">
    <property type="entry name" value="ArsP_1"/>
    <property type="match status" value="1"/>
</dbReference>
<dbReference type="InterPro" id="IPR052923">
    <property type="entry name" value="UPF0718"/>
</dbReference>
<comment type="caution">
    <text evidence="11">The sequence shown here is derived from an EMBL/GenBank/DDBJ whole genome shotgun (WGS) entry which is preliminary data.</text>
</comment>
<dbReference type="CDD" id="cd03404">
    <property type="entry name" value="SPFH_HflK"/>
    <property type="match status" value="1"/>
</dbReference>
<evidence type="ECO:0000256" key="1">
    <source>
        <dbReference type="ARBA" id="ARBA00004651"/>
    </source>
</evidence>
<dbReference type="PANTHER" id="PTHR34184">
    <property type="entry name" value="UPF0718 PROTEIN YCGR"/>
    <property type="match status" value="1"/>
</dbReference>
<feature type="compositionally biased region" description="Low complexity" evidence="8">
    <location>
        <begin position="80"/>
        <end position="119"/>
    </location>
</feature>
<dbReference type="InterPro" id="IPR010201">
    <property type="entry name" value="HflK"/>
</dbReference>
<evidence type="ECO:0000256" key="7">
    <source>
        <dbReference type="ARBA" id="ARBA00023136"/>
    </source>
</evidence>
<evidence type="ECO:0000259" key="10">
    <source>
        <dbReference type="Pfam" id="PF01145"/>
    </source>
</evidence>
<feature type="transmembrane region" description="Helical" evidence="9">
    <location>
        <begin position="248"/>
        <end position="272"/>
    </location>
</feature>
<dbReference type="EMBL" id="VGIY01000084">
    <property type="protein sequence ID" value="MBM3317167.1"/>
    <property type="molecule type" value="Genomic_DNA"/>
</dbReference>
<dbReference type="AlphaFoldDB" id="A0A937XAD3"/>
<evidence type="ECO:0000256" key="6">
    <source>
        <dbReference type="ARBA" id="ARBA00022989"/>
    </source>
</evidence>
<keyword evidence="7 9" id="KW-0472">Membrane</keyword>
<feature type="transmembrane region" description="Helical" evidence="9">
    <location>
        <begin position="292"/>
        <end position="310"/>
    </location>
</feature>
<keyword evidence="5 9" id="KW-0812">Transmembrane</keyword>
<keyword evidence="4" id="KW-1003">Cell membrane</keyword>
<feature type="transmembrane region" description="Helical" evidence="9">
    <location>
        <begin position="220"/>
        <end position="241"/>
    </location>
</feature>
<evidence type="ECO:0000256" key="5">
    <source>
        <dbReference type="ARBA" id="ARBA00022692"/>
    </source>
</evidence>
<dbReference type="Proteomes" id="UP000748308">
    <property type="component" value="Unassembled WGS sequence"/>
</dbReference>
<dbReference type="InterPro" id="IPR036013">
    <property type="entry name" value="Band_7/SPFH_dom_sf"/>
</dbReference>
<sequence>LPTAVAMRRGGASKGATASFLVATPETGVDSISLTYALLDPIMTLARPVAAFLTAVAAGLGVNWVERGDGAGTEPPAASPAPDAGAAEEPAPAAGAAASPAPDAGAAGEPAGSGPFAAGDGCESLPSTGAAPRGLGGVLRASARYGYGDLLDDIGPYLLAGVLLTGLITALLPEGALTDPRLQGWPALLLMLFVGIPLYVCDISSTPVAAALILKGLSPGAALVFLLAGPATNAASLTVLWRVLGRRAVITYLIAIAVVSVLAGALINEIYASLGVDVRAVAGTGSRAIPRWVEIPAAVAVLALLLRSFARTRRHLAWRDQLRRAGRPLGIDLGGRGGVLLAGAVLLILYLLTGCGTLGPGEVGWVVEFGRITRAIETPGLVVHAPYPFARLVKERPAEVRMIDRGYRHGQPFVAAPVRSRARLTPQELALVAEAEIATGEETLLAVRYSVQYALGNAYTHRFLLADPAGLVTACADYAARRVIAEEPTDSVLVTHRARLERRMAARLQRELDGLDAGIAVLRVDLVDVHAPPEVHASFRDVASAMEDYERFIRQAESYRNRTVAAARGRAHGQEAEALAAREQGVQAARGASAAFQALASATRHQREVTQLRLYLDAVSKVLPAARLIVPLTDLPLDLWLSQPDTRGWPEPIGPGAAARQPAAPQGGPSPAGPPASETWREKLERLQGGTR</sequence>
<feature type="compositionally biased region" description="Low complexity" evidence="8">
    <location>
        <begin position="654"/>
        <end position="669"/>
    </location>
</feature>
<feature type="transmembrane region" description="Helical" evidence="9">
    <location>
        <begin position="154"/>
        <end position="172"/>
    </location>
</feature>
<evidence type="ECO:0000256" key="8">
    <source>
        <dbReference type="SAM" id="MobiDB-lite"/>
    </source>
</evidence>